<sequence>MIVRCRFLIAGRVQGVGFRFFARSAATREGLSGTVENLADGRVDVYAEGDREALDRFERALRQGPLGADVQSVTVSCMHPEGRPSGFSICDASQQTIREARE</sequence>
<dbReference type="SUPFAM" id="SSF54975">
    <property type="entry name" value="Acylphosphatase/BLUF domain-like"/>
    <property type="match status" value="1"/>
</dbReference>
<dbReference type="EMBL" id="UINC01000594">
    <property type="protein sequence ID" value="SUZ58038.1"/>
    <property type="molecule type" value="Genomic_DNA"/>
</dbReference>
<dbReference type="InterPro" id="IPR001792">
    <property type="entry name" value="Acylphosphatase-like_dom"/>
</dbReference>
<dbReference type="Gene3D" id="3.30.70.100">
    <property type="match status" value="1"/>
</dbReference>
<protein>
    <recommendedName>
        <fullName evidence="1">Acylphosphatase-like domain-containing protein</fullName>
    </recommendedName>
</protein>
<dbReference type="PANTHER" id="PTHR47268">
    <property type="entry name" value="ACYLPHOSPHATASE"/>
    <property type="match status" value="1"/>
</dbReference>
<dbReference type="GO" id="GO:0003998">
    <property type="term" value="F:acylphosphatase activity"/>
    <property type="evidence" value="ECO:0007669"/>
    <property type="project" value="InterPro"/>
</dbReference>
<dbReference type="PROSITE" id="PS00150">
    <property type="entry name" value="ACYLPHOSPHATASE_1"/>
    <property type="match status" value="1"/>
</dbReference>
<dbReference type="AlphaFoldDB" id="A0A381NVW4"/>
<organism evidence="2">
    <name type="scientific">marine metagenome</name>
    <dbReference type="NCBI Taxonomy" id="408172"/>
    <lineage>
        <taxon>unclassified sequences</taxon>
        <taxon>metagenomes</taxon>
        <taxon>ecological metagenomes</taxon>
    </lineage>
</organism>
<gene>
    <name evidence="2" type="ORF">METZ01_LOCUS10892</name>
</gene>
<accession>A0A381NVW4</accession>
<evidence type="ECO:0000259" key="1">
    <source>
        <dbReference type="PROSITE" id="PS51160"/>
    </source>
</evidence>
<dbReference type="InterPro" id="IPR017968">
    <property type="entry name" value="Acylphosphatase_CS"/>
</dbReference>
<dbReference type="InterPro" id="IPR036046">
    <property type="entry name" value="Acylphosphatase-like_dom_sf"/>
</dbReference>
<evidence type="ECO:0000313" key="2">
    <source>
        <dbReference type="EMBL" id="SUZ58038.1"/>
    </source>
</evidence>
<name>A0A381NVW4_9ZZZZ</name>
<feature type="domain" description="Acylphosphatase-like" evidence="1">
    <location>
        <begin position="4"/>
        <end position="91"/>
    </location>
</feature>
<proteinExistence type="predicted"/>
<reference evidence="2" key="1">
    <citation type="submission" date="2018-05" db="EMBL/GenBank/DDBJ databases">
        <authorList>
            <person name="Lanie J.A."/>
            <person name="Ng W.-L."/>
            <person name="Kazmierczak K.M."/>
            <person name="Andrzejewski T.M."/>
            <person name="Davidsen T.M."/>
            <person name="Wayne K.J."/>
            <person name="Tettelin H."/>
            <person name="Glass J.I."/>
            <person name="Rusch D."/>
            <person name="Podicherti R."/>
            <person name="Tsui H.-C.T."/>
            <person name="Winkler M.E."/>
        </authorList>
    </citation>
    <scope>NUCLEOTIDE SEQUENCE</scope>
</reference>
<dbReference type="Pfam" id="PF00708">
    <property type="entry name" value="Acylphosphatase"/>
    <property type="match status" value="1"/>
</dbReference>
<dbReference type="InterPro" id="IPR020456">
    <property type="entry name" value="Acylphosphatase"/>
</dbReference>
<dbReference type="PANTHER" id="PTHR47268:SF4">
    <property type="entry name" value="ACYLPHOSPHATASE"/>
    <property type="match status" value="1"/>
</dbReference>
<dbReference type="PROSITE" id="PS51160">
    <property type="entry name" value="ACYLPHOSPHATASE_3"/>
    <property type="match status" value="1"/>
</dbReference>